<reference evidence="2" key="1">
    <citation type="submission" date="2025-08" db="UniProtKB">
        <authorList>
            <consortium name="RefSeq"/>
        </authorList>
    </citation>
    <scope>IDENTIFICATION</scope>
    <source>
        <tissue evidence="2">Fruit stalk</tissue>
    </source>
</reference>
<accession>A0A6P5WSL7</accession>
<name>A0A6P5WSL7_DURZI</name>
<gene>
    <name evidence="2" type="primary">LOC111276862</name>
</gene>
<evidence type="ECO:0000313" key="1">
    <source>
        <dbReference type="Proteomes" id="UP000515121"/>
    </source>
</evidence>
<dbReference type="PANTHER" id="PTHR21262">
    <property type="entry name" value="GUANOSINE-3',5'-BIS DIPHOSPHATE 3'-PYROPHOSPHOHYDROLASE"/>
    <property type="match status" value="1"/>
</dbReference>
<dbReference type="GO" id="GO:0009507">
    <property type="term" value="C:chloroplast"/>
    <property type="evidence" value="ECO:0007669"/>
    <property type="project" value="TreeGrafter"/>
</dbReference>
<sequence length="129" mass="13598">MPKKFTVSASLNTIAAAASGFGATVHGTVTSAITQVAVIAFAITSGACLSAKVDFLWSKVEEQQGSFTAEGIDVTGYPIFNEAKVQKAIAFAKRAHSRQLRKTGEPYLSHCIHTGRILAMLVPSSGLRS</sequence>
<dbReference type="Gene3D" id="1.10.3210.10">
    <property type="entry name" value="Hypothetical protein af1432"/>
    <property type="match status" value="1"/>
</dbReference>
<dbReference type="RefSeq" id="XP_022718511.1">
    <property type="nucleotide sequence ID" value="XM_022862776.1"/>
</dbReference>
<organism evidence="1 2">
    <name type="scientific">Durio zibethinus</name>
    <name type="common">Durian</name>
    <dbReference type="NCBI Taxonomy" id="66656"/>
    <lineage>
        <taxon>Eukaryota</taxon>
        <taxon>Viridiplantae</taxon>
        <taxon>Streptophyta</taxon>
        <taxon>Embryophyta</taxon>
        <taxon>Tracheophyta</taxon>
        <taxon>Spermatophyta</taxon>
        <taxon>Magnoliopsida</taxon>
        <taxon>eudicotyledons</taxon>
        <taxon>Gunneridae</taxon>
        <taxon>Pentapetalae</taxon>
        <taxon>rosids</taxon>
        <taxon>malvids</taxon>
        <taxon>Malvales</taxon>
        <taxon>Malvaceae</taxon>
        <taxon>Helicteroideae</taxon>
        <taxon>Durio</taxon>
    </lineage>
</organism>
<protein>
    <submittedName>
        <fullName evidence="2">Uncharacterized protein LOC111276862 isoform X2</fullName>
    </submittedName>
</protein>
<keyword evidence="1" id="KW-1185">Reference proteome</keyword>
<dbReference type="AlphaFoldDB" id="A0A6P5WSL7"/>
<dbReference type="Proteomes" id="UP000515121">
    <property type="component" value="Unplaced"/>
</dbReference>
<dbReference type="GeneID" id="111276862"/>
<proteinExistence type="predicted"/>
<dbReference type="SUPFAM" id="SSF109604">
    <property type="entry name" value="HD-domain/PDEase-like"/>
    <property type="match status" value="1"/>
</dbReference>
<evidence type="ECO:0000313" key="2">
    <source>
        <dbReference type="RefSeq" id="XP_022718511.1"/>
    </source>
</evidence>
<dbReference type="PANTHER" id="PTHR21262:SF31">
    <property type="entry name" value="GTP PYROPHOSPHOKINASE"/>
    <property type="match status" value="1"/>
</dbReference>